<name>A0AAD7RBC4_9TELE</name>
<comment type="caution">
    <text evidence="2">The sequence shown here is derived from an EMBL/GenBank/DDBJ whole genome shotgun (WGS) entry which is preliminary data.</text>
</comment>
<protein>
    <submittedName>
        <fullName evidence="2">Uncharacterized protein</fullName>
    </submittedName>
</protein>
<dbReference type="AlphaFoldDB" id="A0AAD7RBC4"/>
<sequence>MIRDLQDQTPNPATRSVWSQKSTHMFFSRSPALAVKQYSEFCSGGLRPHGACLPPFPPLMDARGAAESQDPPGGTAREPDRPSLETRRGAALTCTVS</sequence>
<evidence type="ECO:0000256" key="1">
    <source>
        <dbReference type="SAM" id="MobiDB-lite"/>
    </source>
</evidence>
<feature type="compositionally biased region" description="Basic and acidic residues" evidence="1">
    <location>
        <begin position="77"/>
        <end position="88"/>
    </location>
</feature>
<reference evidence="2" key="1">
    <citation type="journal article" date="2023" name="Science">
        <title>Genome structures resolve the early diversification of teleost fishes.</title>
        <authorList>
            <person name="Parey E."/>
            <person name="Louis A."/>
            <person name="Montfort J."/>
            <person name="Bouchez O."/>
            <person name="Roques C."/>
            <person name="Iampietro C."/>
            <person name="Lluch J."/>
            <person name="Castinel A."/>
            <person name="Donnadieu C."/>
            <person name="Desvignes T."/>
            <person name="Floi Bucao C."/>
            <person name="Jouanno E."/>
            <person name="Wen M."/>
            <person name="Mejri S."/>
            <person name="Dirks R."/>
            <person name="Jansen H."/>
            <person name="Henkel C."/>
            <person name="Chen W.J."/>
            <person name="Zahm M."/>
            <person name="Cabau C."/>
            <person name="Klopp C."/>
            <person name="Thompson A.W."/>
            <person name="Robinson-Rechavi M."/>
            <person name="Braasch I."/>
            <person name="Lecointre G."/>
            <person name="Bobe J."/>
            <person name="Postlethwait J.H."/>
            <person name="Berthelot C."/>
            <person name="Roest Crollius H."/>
            <person name="Guiguen Y."/>
        </authorList>
    </citation>
    <scope>NUCLEOTIDE SEQUENCE</scope>
    <source>
        <strain evidence="2">NC1722</strain>
    </source>
</reference>
<feature type="compositionally biased region" description="Polar residues" evidence="1">
    <location>
        <begin position="7"/>
        <end position="20"/>
    </location>
</feature>
<evidence type="ECO:0000313" key="3">
    <source>
        <dbReference type="Proteomes" id="UP001221898"/>
    </source>
</evidence>
<feature type="region of interest" description="Disordered" evidence="1">
    <location>
        <begin position="57"/>
        <end position="97"/>
    </location>
</feature>
<proteinExistence type="predicted"/>
<dbReference type="Proteomes" id="UP001221898">
    <property type="component" value="Unassembled WGS sequence"/>
</dbReference>
<organism evidence="2 3">
    <name type="scientific">Aldrovandia affinis</name>
    <dbReference type="NCBI Taxonomy" id="143900"/>
    <lineage>
        <taxon>Eukaryota</taxon>
        <taxon>Metazoa</taxon>
        <taxon>Chordata</taxon>
        <taxon>Craniata</taxon>
        <taxon>Vertebrata</taxon>
        <taxon>Euteleostomi</taxon>
        <taxon>Actinopterygii</taxon>
        <taxon>Neopterygii</taxon>
        <taxon>Teleostei</taxon>
        <taxon>Notacanthiformes</taxon>
        <taxon>Halosauridae</taxon>
        <taxon>Aldrovandia</taxon>
    </lineage>
</organism>
<dbReference type="EMBL" id="JAINUG010000364">
    <property type="protein sequence ID" value="KAJ8373363.1"/>
    <property type="molecule type" value="Genomic_DNA"/>
</dbReference>
<evidence type="ECO:0000313" key="2">
    <source>
        <dbReference type="EMBL" id="KAJ8373363.1"/>
    </source>
</evidence>
<gene>
    <name evidence="2" type="ORF">AAFF_G00266070</name>
</gene>
<feature type="region of interest" description="Disordered" evidence="1">
    <location>
        <begin position="1"/>
        <end position="20"/>
    </location>
</feature>
<accession>A0AAD7RBC4</accession>
<keyword evidence="3" id="KW-1185">Reference proteome</keyword>